<protein>
    <recommendedName>
        <fullName evidence="2">Peptidyl-prolyl cis-trans isomerase</fullName>
        <shortName evidence="2">PPIase</shortName>
        <ecNumber evidence="2">5.2.1.8</ecNumber>
    </recommendedName>
</protein>
<evidence type="ECO:0000259" key="3">
    <source>
        <dbReference type="PROSITE" id="PS50072"/>
    </source>
</evidence>
<dbReference type="InterPro" id="IPR044666">
    <property type="entry name" value="Cyclophilin_A-like"/>
</dbReference>
<dbReference type="PANTHER" id="PTHR45625:SF2">
    <property type="entry name" value="PEPTIDYL-PROLYL CIS-TRANS ISOMERASE-LIKE 3"/>
    <property type="match status" value="1"/>
</dbReference>
<keyword evidence="2" id="KW-0697">Rotamase</keyword>
<feature type="non-terminal residue" evidence="4">
    <location>
        <position position="112"/>
    </location>
</feature>
<comment type="caution">
    <text evidence="4">The sequence shown here is derived from an EMBL/GenBank/DDBJ whole genome shotgun (WGS) entry which is preliminary data.</text>
</comment>
<dbReference type="SUPFAM" id="SSF50891">
    <property type="entry name" value="Cyclophilin-like"/>
    <property type="match status" value="1"/>
</dbReference>
<dbReference type="GO" id="GO:0003755">
    <property type="term" value="F:peptidyl-prolyl cis-trans isomerase activity"/>
    <property type="evidence" value="ECO:0007669"/>
    <property type="project" value="UniProtKB-UniRule"/>
</dbReference>
<dbReference type="InterPro" id="IPR020892">
    <property type="entry name" value="Cyclophilin-type_PPIase_CS"/>
</dbReference>
<dbReference type="PRINTS" id="PR00153">
    <property type="entry name" value="CSAPPISMRASE"/>
</dbReference>
<comment type="similarity">
    <text evidence="2">Belongs to the cyclophilin-type PPIase family.</text>
</comment>
<dbReference type="InterPro" id="IPR029000">
    <property type="entry name" value="Cyclophilin-like_dom_sf"/>
</dbReference>
<comment type="catalytic activity">
    <reaction evidence="1 2">
        <text>[protein]-peptidylproline (omega=180) = [protein]-peptidylproline (omega=0)</text>
        <dbReference type="Rhea" id="RHEA:16237"/>
        <dbReference type="Rhea" id="RHEA-COMP:10747"/>
        <dbReference type="Rhea" id="RHEA-COMP:10748"/>
        <dbReference type="ChEBI" id="CHEBI:83833"/>
        <dbReference type="ChEBI" id="CHEBI:83834"/>
        <dbReference type="EC" id="5.2.1.8"/>
    </reaction>
</comment>
<feature type="domain" description="PPIase cyclophilin-type" evidence="3">
    <location>
        <begin position="6"/>
        <end position="112"/>
    </location>
</feature>
<dbReference type="PANTHER" id="PTHR45625">
    <property type="entry name" value="PEPTIDYL-PROLYL CIS-TRANS ISOMERASE-RELATED"/>
    <property type="match status" value="1"/>
</dbReference>
<dbReference type="InterPro" id="IPR002130">
    <property type="entry name" value="Cyclophilin-type_PPIase_dom"/>
</dbReference>
<evidence type="ECO:0000313" key="4">
    <source>
        <dbReference type="EMBL" id="OTF73698.1"/>
    </source>
</evidence>
<reference evidence="4 5" key="1">
    <citation type="submission" date="2017-03" db="EMBL/GenBank/DDBJ databases">
        <title>Genome Survey of Euroglyphus maynei.</title>
        <authorList>
            <person name="Arlian L.G."/>
            <person name="Morgan M.S."/>
            <person name="Rider S.D."/>
        </authorList>
    </citation>
    <scope>NUCLEOTIDE SEQUENCE [LARGE SCALE GENOMIC DNA]</scope>
    <source>
        <strain evidence="4">Arlian Lab</strain>
        <tissue evidence="4">Whole body</tissue>
    </source>
</reference>
<sequence>MSVTLHTDLGDIKLELFCEKCPKACENFLALCASDYYNGCIFHRNIKGFMVQTGDPTGTGKNGQSIWGKKFDDELHDDLRHSQRGIVSMANNGPNTNGSQFFISYAGQSHLD</sequence>
<dbReference type="OrthoDB" id="271386at2759"/>
<dbReference type="PROSITE" id="PS00170">
    <property type="entry name" value="CSA_PPIASE_1"/>
    <property type="match status" value="1"/>
</dbReference>
<evidence type="ECO:0000313" key="5">
    <source>
        <dbReference type="Proteomes" id="UP000194236"/>
    </source>
</evidence>
<evidence type="ECO:0000256" key="1">
    <source>
        <dbReference type="ARBA" id="ARBA00000971"/>
    </source>
</evidence>
<dbReference type="AlphaFoldDB" id="A0A1Y3B129"/>
<keyword evidence="2" id="KW-0413">Isomerase</keyword>
<dbReference type="Pfam" id="PF00160">
    <property type="entry name" value="Pro_isomerase"/>
    <property type="match status" value="1"/>
</dbReference>
<name>A0A1Y3B129_EURMA</name>
<dbReference type="PROSITE" id="PS50072">
    <property type="entry name" value="CSA_PPIASE_2"/>
    <property type="match status" value="1"/>
</dbReference>
<dbReference type="Proteomes" id="UP000194236">
    <property type="component" value="Unassembled WGS sequence"/>
</dbReference>
<gene>
    <name evidence="4" type="ORF">BLA29_013856</name>
</gene>
<evidence type="ECO:0000256" key="2">
    <source>
        <dbReference type="RuleBase" id="RU363019"/>
    </source>
</evidence>
<dbReference type="GO" id="GO:0071013">
    <property type="term" value="C:catalytic step 2 spliceosome"/>
    <property type="evidence" value="ECO:0007669"/>
    <property type="project" value="TreeGrafter"/>
</dbReference>
<proteinExistence type="inferred from homology"/>
<dbReference type="EMBL" id="MUJZ01050509">
    <property type="protein sequence ID" value="OTF73698.1"/>
    <property type="molecule type" value="Genomic_DNA"/>
</dbReference>
<accession>A0A1Y3B129</accession>
<organism evidence="4 5">
    <name type="scientific">Euroglyphus maynei</name>
    <name type="common">Mayne's house dust mite</name>
    <dbReference type="NCBI Taxonomy" id="6958"/>
    <lineage>
        <taxon>Eukaryota</taxon>
        <taxon>Metazoa</taxon>
        <taxon>Ecdysozoa</taxon>
        <taxon>Arthropoda</taxon>
        <taxon>Chelicerata</taxon>
        <taxon>Arachnida</taxon>
        <taxon>Acari</taxon>
        <taxon>Acariformes</taxon>
        <taxon>Sarcoptiformes</taxon>
        <taxon>Astigmata</taxon>
        <taxon>Psoroptidia</taxon>
        <taxon>Analgoidea</taxon>
        <taxon>Pyroglyphidae</taxon>
        <taxon>Pyroglyphinae</taxon>
        <taxon>Euroglyphus</taxon>
    </lineage>
</organism>
<keyword evidence="5" id="KW-1185">Reference proteome</keyword>
<comment type="function">
    <text evidence="2">PPIases accelerate the folding of proteins. It catalyzes the cis-trans isomerization of proline imidic peptide bonds in oligopeptides.</text>
</comment>
<dbReference type="EC" id="5.2.1.8" evidence="2"/>
<dbReference type="Gene3D" id="2.40.100.10">
    <property type="entry name" value="Cyclophilin-like"/>
    <property type="match status" value="1"/>
</dbReference>
<dbReference type="GO" id="GO:0006457">
    <property type="term" value="P:protein folding"/>
    <property type="evidence" value="ECO:0007669"/>
    <property type="project" value="InterPro"/>
</dbReference>